<dbReference type="AlphaFoldDB" id="A0A9D2SEB9"/>
<keyword evidence="2" id="KW-0645">Protease</keyword>
<dbReference type="Pfam" id="PF13365">
    <property type="entry name" value="Trypsin_2"/>
    <property type="match status" value="1"/>
</dbReference>
<dbReference type="EMBL" id="DWXE01000029">
    <property type="protein sequence ID" value="HJB91507.1"/>
    <property type="molecule type" value="Genomic_DNA"/>
</dbReference>
<feature type="signal peptide" evidence="1">
    <location>
        <begin position="1"/>
        <end position="23"/>
    </location>
</feature>
<reference evidence="2" key="2">
    <citation type="submission" date="2021-04" db="EMBL/GenBank/DDBJ databases">
        <authorList>
            <person name="Gilroy R."/>
        </authorList>
    </citation>
    <scope>NUCLEOTIDE SEQUENCE</scope>
    <source>
        <strain evidence="2">USAMLcec3-2134</strain>
    </source>
</reference>
<keyword evidence="2" id="KW-0378">Hydrolase</keyword>
<reference evidence="2" key="1">
    <citation type="journal article" date="2021" name="PeerJ">
        <title>Extensive microbial diversity within the chicken gut microbiome revealed by metagenomics and culture.</title>
        <authorList>
            <person name="Gilroy R."/>
            <person name="Ravi A."/>
            <person name="Getino M."/>
            <person name="Pursley I."/>
            <person name="Horton D.L."/>
            <person name="Alikhan N.F."/>
            <person name="Baker D."/>
            <person name="Gharbi K."/>
            <person name="Hall N."/>
            <person name="Watson M."/>
            <person name="Adriaenssens E.M."/>
            <person name="Foster-Nyarko E."/>
            <person name="Jarju S."/>
            <person name="Secka A."/>
            <person name="Antonio M."/>
            <person name="Oren A."/>
            <person name="Chaudhuri R.R."/>
            <person name="La Ragione R."/>
            <person name="Hildebrand F."/>
            <person name="Pallen M.J."/>
        </authorList>
    </citation>
    <scope>NUCLEOTIDE SEQUENCE</scope>
    <source>
        <strain evidence="2">USAMLcec3-2134</strain>
    </source>
</reference>
<dbReference type="GO" id="GO:0008233">
    <property type="term" value="F:peptidase activity"/>
    <property type="evidence" value="ECO:0007669"/>
    <property type="project" value="UniProtKB-KW"/>
</dbReference>
<organism evidence="2 3">
    <name type="scientific">Candidatus Eisenbergiella merdigallinarum</name>
    <dbReference type="NCBI Taxonomy" id="2838552"/>
    <lineage>
        <taxon>Bacteria</taxon>
        <taxon>Bacillati</taxon>
        <taxon>Bacillota</taxon>
        <taxon>Clostridia</taxon>
        <taxon>Lachnospirales</taxon>
        <taxon>Lachnospiraceae</taxon>
        <taxon>Eisenbergiella</taxon>
    </lineage>
</organism>
<dbReference type="GO" id="GO:0006508">
    <property type="term" value="P:proteolysis"/>
    <property type="evidence" value="ECO:0007669"/>
    <property type="project" value="UniProtKB-KW"/>
</dbReference>
<dbReference type="SUPFAM" id="SSF50494">
    <property type="entry name" value="Trypsin-like serine proteases"/>
    <property type="match status" value="1"/>
</dbReference>
<dbReference type="Gene3D" id="2.40.10.120">
    <property type="match status" value="1"/>
</dbReference>
<evidence type="ECO:0000313" key="3">
    <source>
        <dbReference type="Proteomes" id="UP000886883"/>
    </source>
</evidence>
<evidence type="ECO:0000256" key="1">
    <source>
        <dbReference type="SAM" id="SignalP"/>
    </source>
</evidence>
<dbReference type="Proteomes" id="UP000886883">
    <property type="component" value="Unassembled WGS sequence"/>
</dbReference>
<dbReference type="InterPro" id="IPR009003">
    <property type="entry name" value="Peptidase_S1_PA"/>
</dbReference>
<comment type="caution">
    <text evidence="2">The sequence shown here is derived from an EMBL/GenBank/DDBJ whole genome shotgun (WGS) entry which is preliminary data.</text>
</comment>
<keyword evidence="1" id="KW-0732">Signal</keyword>
<evidence type="ECO:0000313" key="2">
    <source>
        <dbReference type="EMBL" id="HJB91507.1"/>
    </source>
</evidence>
<gene>
    <name evidence="2" type="ORF">H9763_08590</name>
</gene>
<name>A0A9D2SEB9_9FIRM</name>
<feature type="chain" id="PRO_5039315468" evidence="1">
    <location>
        <begin position="24"/>
        <end position="287"/>
    </location>
</feature>
<sequence>MKKRILSFFLAICLAMIPMTAMAAESQGAVSRTAAEPENSHGAPAYGTKAATETKRALYEEIRRVTRALQPAVDAAAPLTASHNVKTDNYSDADAMGLIYETHGSGVILAMDQNAVYISTAAHCLKHENTEVEFADGTRCAGTVVYRNPTKDVGFIVVETEALTQRTLEAISPAPGMSAQEAGKSQGDLLFAVSSSDGPNSLALPGILDQYSVEYPNNPQQDVLQFYSDISYGSSGGALYTLEGIWTGSVSGGDTYGICWAVPYGDIVAEFNSWLTMMAMQQAATAA</sequence>
<protein>
    <submittedName>
        <fullName evidence="2">Serine protease</fullName>
    </submittedName>
</protein>
<proteinExistence type="predicted"/>
<accession>A0A9D2SEB9</accession>